<dbReference type="EMBL" id="KF901297">
    <property type="protein sequence ID" value="AIF25676.1"/>
    <property type="molecule type" value="Genomic_DNA"/>
</dbReference>
<feature type="compositionally biased region" description="Basic and acidic residues" evidence="2">
    <location>
        <begin position="82"/>
        <end position="91"/>
    </location>
</feature>
<evidence type="ECO:0000256" key="1">
    <source>
        <dbReference type="SAM" id="Coils"/>
    </source>
</evidence>
<evidence type="ECO:0000313" key="3">
    <source>
        <dbReference type="EMBL" id="AIF25676.1"/>
    </source>
</evidence>
<feature type="region of interest" description="Disordered" evidence="2">
    <location>
        <begin position="77"/>
        <end position="97"/>
    </location>
</feature>
<sequence length="325" mass="37026">MSEGKESGLFEDLEEMDHKDIDELKGDMERDLKSANQQHRELREERRNQIDIVRSLRVAVGEIESADGERKSLLKQFHSTRKSAEESRGQRDSVNSCIPPPVDVLSEWLEETHRRLTTIDNDLTVVPTLPRELDTFSRFFELQAAIVRKRESEVAHDKYVKHVQKMREITSKLDSTRRSKKSSTDNASSQSDIEPEKISRSEVRKTSRRIDKIDKKLDALSSESKSLRKRLGRIKAYQKITMRRGQPIRLSDVKDRAQSGGALDASELEVLLNTGTLSELTGSKSDAKETDPKVQQSGKKKRMRLGVTRGGPRKGTMAARRENDS</sequence>
<feature type="coiled-coil region" evidence="1">
    <location>
        <begin position="25"/>
        <end position="52"/>
    </location>
</feature>
<name>A0A075IAF7_9EURY</name>
<protein>
    <submittedName>
        <fullName evidence="3">Uncharacterized protein</fullName>
    </submittedName>
</protein>
<dbReference type="AlphaFoldDB" id="A0A075IAF7"/>
<accession>A0A075IAF7</accession>
<feature type="compositionally biased region" description="Basic and acidic residues" evidence="2">
    <location>
        <begin position="194"/>
        <end position="206"/>
    </location>
</feature>
<keyword evidence="1" id="KW-0175">Coiled coil</keyword>
<reference evidence="3" key="1">
    <citation type="journal article" date="2014" name="Genome Biol. Evol.">
        <title>Pangenome evidence for extensive interdomain horizontal transfer affecting lineage core and shell genes in uncultured planktonic thaumarchaeota and euryarchaeota.</title>
        <authorList>
            <person name="Deschamps P."/>
            <person name="Zivanovic Y."/>
            <person name="Moreira D."/>
            <person name="Rodriguez-Valera F."/>
            <person name="Lopez-Garcia P."/>
        </authorList>
    </citation>
    <scope>NUCLEOTIDE SEQUENCE</scope>
</reference>
<evidence type="ECO:0000256" key="2">
    <source>
        <dbReference type="SAM" id="MobiDB-lite"/>
    </source>
</evidence>
<organism evidence="3">
    <name type="scientific">uncultured marine group II/III euryarchaeote SAT1000_53_H10</name>
    <dbReference type="NCBI Taxonomy" id="1456590"/>
    <lineage>
        <taxon>Archaea</taxon>
        <taxon>Methanobacteriati</taxon>
        <taxon>Methanobacteriota</taxon>
        <taxon>environmental samples</taxon>
    </lineage>
</organism>
<feature type="region of interest" description="Disordered" evidence="2">
    <location>
        <begin position="170"/>
        <end position="206"/>
    </location>
</feature>
<proteinExistence type="predicted"/>
<feature type="region of interest" description="Disordered" evidence="2">
    <location>
        <begin position="278"/>
        <end position="325"/>
    </location>
</feature>